<dbReference type="Gene3D" id="2.60.40.420">
    <property type="entry name" value="Cupredoxins - blue copper proteins"/>
    <property type="match status" value="1"/>
</dbReference>
<dbReference type="SMART" id="SM01225">
    <property type="entry name" value="G8"/>
    <property type="match status" value="2"/>
</dbReference>
<evidence type="ECO:0000313" key="14">
    <source>
        <dbReference type="Proteomes" id="UP000822476"/>
    </source>
</evidence>
<evidence type="ECO:0000313" key="13">
    <source>
        <dbReference type="EMBL" id="KAF7261487.1"/>
    </source>
</evidence>
<dbReference type="PANTHER" id="PTHR46769:SF2">
    <property type="entry name" value="FIBROCYSTIN-L ISOFORM 2 PRECURSOR-RELATED"/>
    <property type="match status" value="1"/>
</dbReference>
<dbReference type="InterPro" id="IPR052387">
    <property type="entry name" value="Fibrocystin"/>
</dbReference>
<evidence type="ECO:0000256" key="10">
    <source>
        <dbReference type="ARBA" id="ARBA00023273"/>
    </source>
</evidence>
<keyword evidence="9" id="KW-0325">Glycoprotein</keyword>
<dbReference type="GO" id="GO:0042995">
    <property type="term" value="C:cell projection"/>
    <property type="evidence" value="ECO:0007669"/>
    <property type="project" value="UniProtKB-SubCell"/>
</dbReference>
<keyword evidence="6" id="KW-0732">Signal</keyword>
<evidence type="ECO:0000256" key="11">
    <source>
        <dbReference type="SAM" id="MobiDB-lite"/>
    </source>
</evidence>
<dbReference type="PROSITE" id="PS51484">
    <property type="entry name" value="G8"/>
    <property type="match status" value="2"/>
</dbReference>
<keyword evidence="8" id="KW-0472">Membrane</keyword>
<evidence type="ECO:0000256" key="1">
    <source>
        <dbReference type="ARBA" id="ARBA00004167"/>
    </source>
</evidence>
<dbReference type="CDD" id="cd00603">
    <property type="entry name" value="IPT_PCSR"/>
    <property type="match status" value="3"/>
</dbReference>
<evidence type="ECO:0000256" key="5">
    <source>
        <dbReference type="ARBA" id="ARBA00022692"/>
    </source>
</evidence>
<reference evidence="13" key="1">
    <citation type="submission" date="2019-07" db="EMBL/GenBank/DDBJ databases">
        <title>Annotation for the trematode Paragonimus miyazaki's.</title>
        <authorList>
            <person name="Choi Y.-J."/>
        </authorList>
    </citation>
    <scope>NUCLEOTIDE SEQUENCE</scope>
    <source>
        <strain evidence="13">Japan</strain>
    </source>
</reference>
<dbReference type="OrthoDB" id="120976at2759"/>
<dbReference type="SMART" id="SM00429">
    <property type="entry name" value="IPT"/>
    <property type="match status" value="4"/>
</dbReference>
<evidence type="ECO:0000256" key="8">
    <source>
        <dbReference type="ARBA" id="ARBA00023136"/>
    </source>
</evidence>
<keyword evidence="5" id="KW-0812">Transmembrane</keyword>
<dbReference type="InterPro" id="IPR055401">
    <property type="entry name" value="CEMIP_beta-hel_dom"/>
</dbReference>
<feature type="region of interest" description="Disordered" evidence="11">
    <location>
        <begin position="3588"/>
        <end position="3608"/>
    </location>
</feature>
<dbReference type="InterPro" id="IPR011050">
    <property type="entry name" value="Pectin_lyase_fold/virulence"/>
</dbReference>
<keyword evidence="14" id="KW-1185">Reference proteome</keyword>
<dbReference type="InterPro" id="IPR012334">
    <property type="entry name" value="Pectin_lyas_fold"/>
</dbReference>
<dbReference type="Pfam" id="PF10162">
    <property type="entry name" value="G8"/>
    <property type="match status" value="2"/>
</dbReference>
<dbReference type="InterPro" id="IPR008972">
    <property type="entry name" value="Cupredoxin"/>
</dbReference>
<evidence type="ECO:0000259" key="12">
    <source>
        <dbReference type="PROSITE" id="PS51484"/>
    </source>
</evidence>
<feature type="domain" description="G8" evidence="12">
    <location>
        <begin position="2631"/>
        <end position="2762"/>
    </location>
</feature>
<dbReference type="CDD" id="cd00102">
    <property type="entry name" value="IPT"/>
    <property type="match status" value="1"/>
</dbReference>
<evidence type="ECO:0000256" key="7">
    <source>
        <dbReference type="ARBA" id="ARBA00022989"/>
    </source>
</evidence>
<keyword evidence="7" id="KW-1133">Transmembrane helix</keyword>
<dbReference type="InterPro" id="IPR013783">
    <property type="entry name" value="Ig-like_fold"/>
</dbReference>
<dbReference type="Pfam" id="PF24606">
    <property type="entry name" value="CEMIP_beta-hel"/>
    <property type="match status" value="1"/>
</dbReference>
<dbReference type="SUPFAM" id="SSF51126">
    <property type="entry name" value="Pectin lyase-like"/>
    <property type="match status" value="1"/>
</dbReference>
<dbReference type="GO" id="GO:0005886">
    <property type="term" value="C:plasma membrane"/>
    <property type="evidence" value="ECO:0007669"/>
    <property type="project" value="UniProtKB-SubCell"/>
</dbReference>
<organism evidence="13 14">
    <name type="scientific">Paragonimus skrjabini miyazakii</name>
    <dbReference type="NCBI Taxonomy" id="59628"/>
    <lineage>
        <taxon>Eukaryota</taxon>
        <taxon>Metazoa</taxon>
        <taxon>Spiralia</taxon>
        <taxon>Lophotrochozoa</taxon>
        <taxon>Platyhelminthes</taxon>
        <taxon>Trematoda</taxon>
        <taxon>Digenea</taxon>
        <taxon>Plagiorchiida</taxon>
        <taxon>Troglotremata</taxon>
        <taxon>Troglotrematidae</taxon>
        <taxon>Paragonimus</taxon>
    </lineage>
</organism>
<comment type="subcellular location">
    <subcellularLocation>
        <location evidence="2">Cell membrane</location>
    </subcellularLocation>
    <subcellularLocation>
        <location evidence="3">Cell projection</location>
    </subcellularLocation>
    <subcellularLocation>
        <location evidence="1">Membrane</location>
        <topology evidence="1">Single-pass membrane protein</topology>
    </subcellularLocation>
</comment>
<sequence>MSTGFAQSAFTLNLDDPNSGNHVYLENDWQTFKAELIEQGPSMIKFAAPSGPQGKYIIKIYINGKLIGPNECRIGLFMEWGSTTSIPILATLRVEEVEIKLAKKTSRWLLIRRSGTIRSVDPQKSGSRGGATIFVYGSGFQQEIPPEVFVGQYGCAVDTIDEDGLTCRLPLIENSAVRPYYPGARGVLYKEYNNVVLTTEDSLQSLDFAQITDKPSQEAVLFEPEVKMNLYYAPGAVMRMRGIFIPPKESDYLFEVVNSPVYRLFGGLLKDDQEINNEALFNKVNAGIKEIQLVDIPQAVDQFKLCIFGSCTPKIPFSSPDSSQIANLMKEQLNGLDVAVTIKSHNADRLQFQVTLPEDYGDAPNLEVRTFPPSSPVITEVTKGMTPINGQIRPSIGGVPSMVTFPIAGTTTEIALAYLNLRTTFCPSRLETPDPTRVGYFENFETPIQLYRADYVPAFCGRYSRINPYWFDLGTPVNLNRFPYLCFAVMGKLGNVVSFHYTARSPKESKNDEYYDHIVNMTTQNTTVRFFVQPQRDWWEVYDEYYIDHIYMGSQPHQTDEEDVPTWPRYPKYLFANVTADKLSATGKYLIRIQPTGCENVYPLLGISGLQSPILSDTTSINVPYTLRDDRWPNTASSLVTRKQRRLRPPSGTVRLSFKGVPTAQANGFLCSTAIPVMFLDGQYIQRILQAHPYMGQPTVYRQGWCNDYTYQIQFVTTGGQQPLIQVYDQSDLRGDNVQVITGRTQSGYLSLCPIPGDMIAVAETTPQVRLYVNNIPTNCNSSCGHLLATNLVPTISSTSLQQVGTAGALKVIGTGFEASNPRLNELILQPTANSSAAVLAGSSTATQLLFYQMPINQIPSGTIPARVRVTRSGYSALSSIDFGTAGASITTLTPNKGSLGGGITVVITGTRFYPPTARVLFKDVECPITFCNATFITCTAPSSTAAQTVSVIVRQNGIDITGTPTFTYDQRITPTVTSVSPNTGILLTVRKVLTLARLPITYVFQLDSVVLQAGSWLGGQTLQLRGIGFIPNSTVWLDFHTTSATCVQPHPVPCSVTDLTSTTITCITQAMSIEHVTENLGIQSTQGQGYRWEPPMLRVTQGDVVTWRWSSPKESRPFGIYQVESLVVLRPVIGGFQSAEMTSGEFSVTFTKPGFYYYCSGKDFPSVGVVEVLPFGDCVGEVVVRYNDIVANHKGAFNTDYTGSSTCSGLIPCINLGVPAALTAKHTYAVRRCLTPQVDGFKPSRVAASDRIIFLTQGLASCHNDMVITLNGAECVHQTQTNANANTIECTITDANAVDSNLIAGQLLEAKLTHSTLGSVLLTTFPNVTDRFIYFLPEISPVNVVQHGSPLGGGQLTITGSGYDSDYVENNRVSLGSGYNCKVITIRPGELECKLAEFAQGMVSVSQTTEMNINVQVRDPTGQWISAKCASASNCVYVFDPAQTPQITTVEPQTVSAVQNITLKGSQLVKDSESIVDLVINIGKMTCIAVSGNAQTVTCQLTGNLPFGDHAVTFLHAIRGKAMISSTLRVTSVIRLNSVTPATGSFAGGTLVRLSGNGLDANGWGVLIGTAVCQPSRLPSTSNELTCYTPSSPATTNTATVDVTVQVNGVTQSSLANAFVYDQAVTPQITRITVEAVTWEGDRTHQLTIVGTRLLGDTSGQPQVKVDDQYDCLLNSTSAPTNTQLVCGTNQLVSGIHSVKVMVPVYGYAQTDITFTIDLTLDQINPNSGLSADVSCDVVITVRKPAGSPAVLTSRNAYTHRVALTPTVTSMGPMIGGTMGGTTLVISGTGLGSQTDVYVDLGGTECTVQSNTGTTLTCVTNEHSPAGKVPLNLTVYSKGRASGQFQYFYVDRWSSNFTWGGNPPPAEDEMVVIPAQKTVLLDTNTEILTMLIIDGGILMFDPTKDVVLSAKYILVINGGQLKIGSETEPYPARATIMLHGHVRDRDLPLYGAKVLALRNGSIEIYGMPRPVVWTRLAQTVEPGSNIIRLIQPVDWKAGEKIIITSTGGKFSHGENEEHEIASVESNNKTVHLVGVIAYRKLSVKVNYTATLQGFFAAEVGLLTRNVLIQGTNEPIVPSDVPRCDADFTTGHFATQTCVQGDPANQMGAEEYGGHVHIGGPELDSGVVKARLSFVELTYMGQSYRLGRYPVHFHLNGRMLNSFVRGCSIHKTFNRAINLHNTHEVLIENNVVYDVMGGAFFLEDGIEHGNIIQYNLFVHVKKTNSLLNDDVVPAAYWITNPNNTVRHNVAAGGTNFGFWYRMLVHPDGPSTTLSVCQQNLPLGEFSNNTVHSQGWFALWIHEAYYPTTTGSCGSTTWNNAVFRGLFAWNNDKGPECVNCGGVQFQDMLLVNNDEAGIEGKLLRNGKLYDPLKGPLYKNVHVVGYEESLNTVAQTCHTRAVVLPWSPGLTVSGLTMRNFNGPNCTAIFGTVVTCQCTLLCGGFEYRFNNITWVNTDNRAEFRWHGDYSLRDEDGSLVSGIAGVTPRPGALIVGWANHLPADKCGAAIGNLGTAYSQGDVAGVLCLPEVTALRYTIADIVPKLLAGGKLHVTLLGGGTEDVPYKTRGLTDGAGWMTTLVNNHTYVVNFEGAPAFSNFSYTGHMDNFRDGDYVIIRHEGVPKKPDMVGVIQDVAPVAPLTTPLDPVLIIPRDKWLVLDTSINIRLEVFRIAGAFEIISGTQQAQMDYRIAFRQLSIERGRFLAGITPETPLAYANLTLTVCGKSTDPDNLTSIGGTVIGPKAIAVYGQMFLHGLRRLPPWTRLYKTAEAGTKQLRLEEQVGMWQVGDRVVVSTTSKDFRQSEVRTIVSLSDDRYTVELDSNLQYTHVAYNDRYGTYNFIVGAEVAVLASNIVIQGDDQSDQDKFGGRILVSVAEIDGTYTVGQLRLSAVLLRQMGQSQYLSSTDARLPVAFINCGDLDRRSYINYSMFENSFSHAIGLYGTDNMDIRYAVIYKSAGSGLIVEGNGVLLSHVAIIQSGWSGGSTSGSNDGGLDLMIQSGLNLRKATAATLYDVVVGGAERVCMVTSGLNCDTDSLNQWRYVVVHSCLIGMINVAENMNCTLVKEVIVYSTSEFPIYWHTMSSVRAENVQLADNTGGLYAYISKPDAQTNEHHNKTFTLKNSLMVGRSGRQSCTDTAPIEIIQRAKDLLGPSAPRGGNLGITSTQFMSTNGIVEKTGLQDWGSEFSLGGAGYVQNVTIANFGSSCPDAVDMVWRTAAINEDGFQPTYMEQITLQDVTPESKVYLDRPLLGHVKFGKCGDMECDGLKKALLVDKDGTFLGAPGSIIPQSEWQWDLNPAYGIVSSKIPVRMRTNRDGSTRDVNTAWPKKGIVRDESCVYSDVMQGYKCGAALQHRLLLIESMDGDQLVRRVAPIGFGTEGLQVNYLDLINGPADHGVCSSYVCMKRMSAFFVVVAQSKQFVTYFTATPPQHLRLRLFQAPADYAIRVGFDYLTTARLDVYADGQYVKPSNGAYNDKNQLTLSEPTSDDQFMPNVNTDAAGTNYYNENKQMLYVILKGAVIVEIKLAQVVKLAFGISAMTEAEFFASNVIENLASFLGIPSSRVRVVKVIRETPSVSAARRKRQTSSLNVVLEISEPPASSSQPLNTSSSNESTTMEQVSANLINAIQSDQLGAALDAPVENVQVQQPTPLPTSLTWSALTASGSVAVQQMETVQTPSSVEGLLTPSTLVEGVASLLRFHTKDDAVTNPSGTRNLTTTITKQVIKREFTIDVKLIGIDGTNTNWNPDLNPIPQGARPKIEVKLLDKSTGAIAKNIDWQGFIWKLNAGPCGEQPTYSAEVSAEVADYFWQENAFETSGQYQYCFKMVPYQSDGITAVVEYSVNEASITLTVNNGLTLLLGSTAPQLNERMKIGQYMITTAVLISKWTLA</sequence>
<evidence type="ECO:0000256" key="3">
    <source>
        <dbReference type="ARBA" id="ARBA00004316"/>
    </source>
</evidence>
<accession>A0A8S9ZC85</accession>
<evidence type="ECO:0000256" key="9">
    <source>
        <dbReference type="ARBA" id="ARBA00023180"/>
    </source>
</evidence>
<evidence type="ECO:0000256" key="6">
    <source>
        <dbReference type="ARBA" id="ARBA00022729"/>
    </source>
</evidence>
<feature type="domain" description="G8" evidence="12">
    <location>
        <begin position="1858"/>
        <end position="1979"/>
    </location>
</feature>
<dbReference type="Gene3D" id="2.160.20.10">
    <property type="entry name" value="Single-stranded right-handed beta-helix, Pectin lyase-like"/>
    <property type="match status" value="1"/>
</dbReference>
<name>A0A8S9ZC85_9TREM</name>
<dbReference type="SMART" id="SM00710">
    <property type="entry name" value="PbH1"/>
    <property type="match status" value="7"/>
</dbReference>
<dbReference type="EMBL" id="JTDE01000360">
    <property type="protein sequence ID" value="KAF7261487.1"/>
    <property type="molecule type" value="Genomic_DNA"/>
</dbReference>
<dbReference type="Gene3D" id="2.60.40.10">
    <property type="entry name" value="Immunoglobulins"/>
    <property type="match status" value="5"/>
</dbReference>
<keyword evidence="10" id="KW-0966">Cell projection</keyword>
<dbReference type="InterPro" id="IPR002909">
    <property type="entry name" value="IPT_dom"/>
</dbReference>
<comment type="caution">
    <text evidence="13">The sequence shown here is derived from an EMBL/GenBank/DDBJ whole genome shotgun (WGS) entry which is preliminary data.</text>
</comment>
<dbReference type="InterPro" id="IPR006626">
    <property type="entry name" value="PbH1"/>
</dbReference>
<dbReference type="PANTHER" id="PTHR46769">
    <property type="entry name" value="POLYCYSTIC KIDNEY AND HEPATIC DISEASE 1 (AUTOSOMAL RECESSIVE)-LIKE 1"/>
    <property type="match status" value="1"/>
</dbReference>
<protein>
    <recommendedName>
        <fullName evidence="12">G8 domain-containing protein</fullName>
    </recommendedName>
</protein>
<evidence type="ECO:0000256" key="2">
    <source>
        <dbReference type="ARBA" id="ARBA00004236"/>
    </source>
</evidence>
<gene>
    <name evidence="13" type="ORF">EG68_01268</name>
</gene>
<dbReference type="InterPro" id="IPR014756">
    <property type="entry name" value="Ig_E-set"/>
</dbReference>
<proteinExistence type="predicted"/>
<evidence type="ECO:0000256" key="4">
    <source>
        <dbReference type="ARBA" id="ARBA00022475"/>
    </source>
</evidence>
<feature type="compositionally biased region" description="Low complexity" evidence="11">
    <location>
        <begin position="3592"/>
        <end position="3607"/>
    </location>
</feature>
<dbReference type="Proteomes" id="UP000822476">
    <property type="component" value="Unassembled WGS sequence"/>
</dbReference>
<dbReference type="SUPFAM" id="SSF81296">
    <property type="entry name" value="E set domains"/>
    <property type="match status" value="3"/>
</dbReference>
<keyword evidence="4" id="KW-1003">Cell membrane</keyword>
<dbReference type="InterPro" id="IPR019316">
    <property type="entry name" value="G8_domain"/>
</dbReference>
<dbReference type="Pfam" id="PF01833">
    <property type="entry name" value="TIG"/>
    <property type="match status" value="6"/>
</dbReference>
<dbReference type="SUPFAM" id="SSF49503">
    <property type="entry name" value="Cupredoxins"/>
    <property type="match status" value="1"/>
</dbReference>